<reference evidence="1 2" key="1">
    <citation type="journal article" date="2009" name="PLoS Genet.">
        <title>Genomic analysis of the basal lineage fungus Rhizopus oryzae reveals a whole-genome duplication.</title>
        <authorList>
            <person name="Ma L.-J."/>
            <person name="Ibrahim A.S."/>
            <person name="Skory C."/>
            <person name="Grabherr M.G."/>
            <person name="Burger G."/>
            <person name="Butler M."/>
            <person name="Elias M."/>
            <person name="Idnurm A."/>
            <person name="Lang B.F."/>
            <person name="Sone T."/>
            <person name="Abe A."/>
            <person name="Calvo S.E."/>
            <person name="Corrochano L.M."/>
            <person name="Engels R."/>
            <person name="Fu J."/>
            <person name="Hansberg W."/>
            <person name="Kim J.-M."/>
            <person name="Kodira C.D."/>
            <person name="Koehrsen M.J."/>
            <person name="Liu B."/>
            <person name="Miranda-Saavedra D."/>
            <person name="O'Leary S."/>
            <person name="Ortiz-Castellanos L."/>
            <person name="Poulter R."/>
            <person name="Rodriguez-Romero J."/>
            <person name="Ruiz-Herrera J."/>
            <person name="Shen Y.-Q."/>
            <person name="Zeng Q."/>
            <person name="Galagan J."/>
            <person name="Birren B.W."/>
            <person name="Cuomo C.A."/>
            <person name="Wickes B.L."/>
        </authorList>
    </citation>
    <scope>NUCLEOTIDE SEQUENCE [LARGE SCALE GENOMIC DNA]</scope>
    <source>
        <strain evidence="2">RA 99-880 / ATCC MYA-4621 / FGSC 9543 / NRRL 43880</strain>
    </source>
</reference>
<dbReference type="EMBL" id="CH476738">
    <property type="protein sequence ID" value="EIE84508.1"/>
    <property type="molecule type" value="Genomic_DNA"/>
</dbReference>
<protein>
    <submittedName>
        <fullName evidence="1">Uncharacterized protein</fullName>
    </submittedName>
</protein>
<dbReference type="Proteomes" id="UP000009138">
    <property type="component" value="Unassembled WGS sequence"/>
</dbReference>
<keyword evidence="2" id="KW-1185">Reference proteome</keyword>
<proteinExistence type="predicted"/>
<dbReference type="VEuPathDB" id="FungiDB:RO3G_09218"/>
<evidence type="ECO:0000313" key="2">
    <source>
        <dbReference type="Proteomes" id="UP000009138"/>
    </source>
</evidence>
<dbReference type="InParanoid" id="I1C7S8"/>
<sequence length="77" mass="8589">MKNNVTIKQSLLLPLQSLRAITVLSGYQMIVPSICKYMQIQLNPDKHVVMLEINSSSDTALHTNQTQGFIVAISECQ</sequence>
<evidence type="ECO:0000313" key="1">
    <source>
        <dbReference type="EMBL" id="EIE84508.1"/>
    </source>
</evidence>
<dbReference type="RefSeq" id="XP_067519904.1">
    <property type="nucleotide sequence ID" value="XM_067663803.1"/>
</dbReference>
<accession>I1C7S8</accession>
<dbReference type="GeneID" id="93616184"/>
<organism evidence="1 2">
    <name type="scientific">Rhizopus delemar (strain RA 99-880 / ATCC MYA-4621 / FGSC 9543 / NRRL 43880)</name>
    <name type="common">Mucormycosis agent</name>
    <name type="synonym">Rhizopus arrhizus var. delemar</name>
    <dbReference type="NCBI Taxonomy" id="246409"/>
    <lineage>
        <taxon>Eukaryota</taxon>
        <taxon>Fungi</taxon>
        <taxon>Fungi incertae sedis</taxon>
        <taxon>Mucoromycota</taxon>
        <taxon>Mucoromycotina</taxon>
        <taxon>Mucoromycetes</taxon>
        <taxon>Mucorales</taxon>
        <taxon>Mucorineae</taxon>
        <taxon>Rhizopodaceae</taxon>
        <taxon>Rhizopus</taxon>
    </lineage>
</organism>
<dbReference type="AlphaFoldDB" id="I1C7S8"/>
<gene>
    <name evidence="1" type="ORF">RO3G_09218</name>
</gene>
<name>I1C7S8_RHIO9</name>